<evidence type="ECO:0000313" key="1">
    <source>
        <dbReference type="EMBL" id="CAH0540445.1"/>
    </source>
</evidence>
<sequence length="30" mass="3774">MEYKNREILITFYMVHFKMNREQAIVLLEL</sequence>
<keyword evidence="2" id="KW-1185">Reference proteome</keyword>
<reference evidence="1" key="1">
    <citation type="submission" date="2021-11" db="EMBL/GenBank/DDBJ databases">
        <authorList>
            <person name="Rodrigo-Torres L."/>
            <person name="Arahal R. D."/>
            <person name="Lucena T."/>
        </authorList>
    </citation>
    <scope>NUCLEOTIDE SEQUENCE</scope>
    <source>
        <strain evidence="1">CECT 7928</strain>
    </source>
</reference>
<dbReference type="Proteomes" id="UP000838748">
    <property type="component" value="Unassembled WGS sequence"/>
</dbReference>
<evidence type="ECO:0008006" key="3">
    <source>
        <dbReference type="Google" id="ProtNLM"/>
    </source>
</evidence>
<protein>
    <recommendedName>
        <fullName evidence="3">Transposase</fullName>
    </recommendedName>
</protein>
<organism evidence="1 2">
    <name type="scientific">Vibrio marisflavi CECT 7928</name>
    <dbReference type="NCBI Taxonomy" id="634439"/>
    <lineage>
        <taxon>Bacteria</taxon>
        <taxon>Pseudomonadati</taxon>
        <taxon>Pseudomonadota</taxon>
        <taxon>Gammaproteobacteria</taxon>
        <taxon>Vibrionales</taxon>
        <taxon>Vibrionaceae</taxon>
        <taxon>Vibrio</taxon>
    </lineage>
</organism>
<proteinExistence type="predicted"/>
<name>A0ABM9A692_9VIBR</name>
<gene>
    <name evidence="1" type="ORF">VMF7928_02864</name>
</gene>
<evidence type="ECO:0000313" key="2">
    <source>
        <dbReference type="Proteomes" id="UP000838748"/>
    </source>
</evidence>
<comment type="caution">
    <text evidence="1">The sequence shown here is derived from an EMBL/GenBank/DDBJ whole genome shotgun (WGS) entry which is preliminary data.</text>
</comment>
<accession>A0ABM9A692</accession>
<dbReference type="EMBL" id="CAKLDM010000002">
    <property type="protein sequence ID" value="CAH0540445.1"/>
    <property type="molecule type" value="Genomic_DNA"/>
</dbReference>